<gene>
    <name evidence="6" type="ORF">PC110_g12056</name>
    <name evidence="1" type="ORF">PC113_g11407</name>
    <name evidence="2" type="ORF">PC115_g10167</name>
    <name evidence="3" type="ORF">PC117_g11564</name>
    <name evidence="4" type="ORF">PC118_g10626</name>
    <name evidence="5" type="ORF">PC129_g8968</name>
</gene>
<reference evidence="5" key="2">
    <citation type="submission" date="2018-05" db="EMBL/GenBank/DDBJ databases">
        <title>Effector identification in a new, highly contiguous assembly of the strawberry crown rot pathogen Phytophthora cactorum.</title>
        <authorList>
            <person name="Armitage A.D."/>
            <person name="Nellist C.F."/>
            <person name="Bates H."/>
            <person name="Vickerstaff R.J."/>
            <person name="Harrison R.J."/>
        </authorList>
    </citation>
    <scope>NUCLEOTIDE SEQUENCE</scope>
    <source>
        <strain evidence="1">15-7</strain>
        <strain evidence="2">4032</strain>
        <strain evidence="3">4040</strain>
        <strain evidence="4">P415</strain>
        <strain evidence="5">P421</strain>
    </source>
</reference>
<proteinExistence type="predicted"/>
<protein>
    <recommendedName>
        <fullName evidence="8">Tc1-like transposase DDE domain-containing protein</fullName>
    </recommendedName>
</protein>
<dbReference type="AlphaFoldDB" id="A0A329S6P9"/>
<dbReference type="Proteomes" id="UP000760860">
    <property type="component" value="Unassembled WGS sequence"/>
</dbReference>
<evidence type="ECO:0000313" key="4">
    <source>
        <dbReference type="EMBL" id="KAG2981406.1"/>
    </source>
</evidence>
<dbReference type="Proteomes" id="UP000774804">
    <property type="component" value="Unassembled WGS sequence"/>
</dbReference>
<dbReference type="Proteomes" id="UP000735874">
    <property type="component" value="Unassembled WGS sequence"/>
</dbReference>
<dbReference type="OrthoDB" id="89265at2759"/>
<evidence type="ECO:0000313" key="5">
    <source>
        <dbReference type="EMBL" id="KAG3220292.1"/>
    </source>
</evidence>
<dbReference type="Proteomes" id="UP000251314">
    <property type="component" value="Unassembled WGS sequence"/>
</dbReference>
<dbReference type="EMBL" id="RCMI01000295">
    <property type="protein sequence ID" value="KAG2919348.1"/>
    <property type="molecule type" value="Genomic_DNA"/>
</dbReference>
<evidence type="ECO:0000313" key="2">
    <source>
        <dbReference type="EMBL" id="KAG2919348.1"/>
    </source>
</evidence>
<dbReference type="Proteomes" id="UP000736787">
    <property type="component" value="Unassembled WGS sequence"/>
</dbReference>
<comment type="caution">
    <text evidence="6">The sequence shown here is derived from an EMBL/GenBank/DDBJ whole genome shotgun (WGS) entry which is preliminary data.</text>
</comment>
<dbReference type="EMBL" id="RCMV01000271">
    <property type="protein sequence ID" value="KAG3220292.1"/>
    <property type="molecule type" value="Genomic_DNA"/>
</dbReference>
<keyword evidence="7" id="KW-1185">Reference proteome</keyword>
<accession>A0A329S6P9</accession>
<dbReference type="EMBL" id="RCML01000309">
    <property type="protein sequence ID" value="KAG2981406.1"/>
    <property type="molecule type" value="Genomic_DNA"/>
</dbReference>
<name>A0A329S6P9_9STRA</name>
<dbReference type="EMBL" id="MJFZ01000315">
    <property type="protein sequence ID" value="RAW31596.1"/>
    <property type="molecule type" value="Genomic_DNA"/>
</dbReference>
<dbReference type="EMBL" id="RCMK01000302">
    <property type="protein sequence ID" value="KAG2937706.1"/>
    <property type="molecule type" value="Genomic_DNA"/>
</dbReference>
<evidence type="ECO:0000313" key="3">
    <source>
        <dbReference type="EMBL" id="KAG2937706.1"/>
    </source>
</evidence>
<sequence length="85" mass="9825">MELLRLGADSPMCNPIEGCFSVLKAHIKNYLAVYRDDICDRFREPDQNGEVLSFAERRMRIQELAVKSNMKVITPELVVNMELRP</sequence>
<dbReference type="EMBL" id="RCMG01000325">
    <property type="protein sequence ID" value="KAG2856605.1"/>
    <property type="molecule type" value="Genomic_DNA"/>
</dbReference>
<organism evidence="6 7">
    <name type="scientific">Phytophthora cactorum</name>
    <dbReference type="NCBI Taxonomy" id="29920"/>
    <lineage>
        <taxon>Eukaryota</taxon>
        <taxon>Sar</taxon>
        <taxon>Stramenopiles</taxon>
        <taxon>Oomycota</taxon>
        <taxon>Peronosporomycetes</taxon>
        <taxon>Peronosporales</taxon>
        <taxon>Peronosporaceae</taxon>
        <taxon>Phytophthora</taxon>
    </lineage>
</organism>
<dbReference type="Proteomes" id="UP000697107">
    <property type="component" value="Unassembled WGS sequence"/>
</dbReference>
<evidence type="ECO:0000313" key="6">
    <source>
        <dbReference type="EMBL" id="RAW31596.1"/>
    </source>
</evidence>
<dbReference type="VEuPathDB" id="FungiDB:PC110_g12056"/>
<evidence type="ECO:0000313" key="7">
    <source>
        <dbReference type="Proteomes" id="UP000251314"/>
    </source>
</evidence>
<reference evidence="6 7" key="1">
    <citation type="submission" date="2018-01" db="EMBL/GenBank/DDBJ databases">
        <title>Draft genome of the strawberry crown rot pathogen Phytophthora cactorum.</title>
        <authorList>
            <person name="Armitage A.D."/>
            <person name="Lysoe E."/>
            <person name="Nellist C.F."/>
            <person name="Harrison R.J."/>
            <person name="Brurberg M.B."/>
        </authorList>
    </citation>
    <scope>NUCLEOTIDE SEQUENCE [LARGE SCALE GENOMIC DNA]</scope>
    <source>
        <strain evidence="6 7">10300</strain>
    </source>
</reference>
<evidence type="ECO:0000313" key="1">
    <source>
        <dbReference type="EMBL" id="KAG2856605.1"/>
    </source>
</evidence>
<evidence type="ECO:0008006" key="8">
    <source>
        <dbReference type="Google" id="ProtNLM"/>
    </source>
</evidence>